<comment type="similarity">
    <text evidence="2">Belongs to the bacterial solute-binding protein SsuA/TauA family.</text>
</comment>
<dbReference type="Pfam" id="PF09084">
    <property type="entry name" value="NMT1"/>
    <property type="match status" value="1"/>
</dbReference>
<evidence type="ECO:0000256" key="1">
    <source>
        <dbReference type="ARBA" id="ARBA00004418"/>
    </source>
</evidence>
<dbReference type="Proteomes" id="UP000483035">
    <property type="component" value="Unassembled WGS sequence"/>
</dbReference>
<dbReference type="InterPro" id="IPR015168">
    <property type="entry name" value="SsuA/THI5"/>
</dbReference>
<evidence type="ECO:0000256" key="3">
    <source>
        <dbReference type="ARBA" id="ARBA00022729"/>
    </source>
</evidence>
<dbReference type="RefSeq" id="WP_163992268.1">
    <property type="nucleotide sequence ID" value="NZ_WUEY01000021.1"/>
</dbReference>
<protein>
    <submittedName>
        <fullName evidence="5">PhnD/SsuA/transferrin family substrate-binding protein</fullName>
    </submittedName>
</protein>
<keyword evidence="3" id="KW-0732">Signal</keyword>
<comment type="subcellular location">
    <subcellularLocation>
        <location evidence="1">Periplasm</location>
    </subcellularLocation>
</comment>
<organism evidence="5 6">
    <name type="scientific">Rhizobium lusitanum</name>
    <dbReference type="NCBI Taxonomy" id="293958"/>
    <lineage>
        <taxon>Bacteria</taxon>
        <taxon>Pseudomonadati</taxon>
        <taxon>Pseudomonadota</taxon>
        <taxon>Alphaproteobacteria</taxon>
        <taxon>Hyphomicrobiales</taxon>
        <taxon>Rhizobiaceae</taxon>
        <taxon>Rhizobium/Agrobacterium group</taxon>
        <taxon>Rhizobium</taxon>
    </lineage>
</organism>
<proteinExistence type="inferred from homology"/>
<sequence>MATLAVAVTSGAAQAENIKLRFAYLLADSMLPIIAAQKAGAYEKAGIDLELTEVQGGPAVVAAIASGDADIGYAAPVPPINARLNGVNVKMILALGHEVDPDKKFIWLVASKASGIKKLDDIKGRKISFNANGSLCELAWRDHLMKAGLSFDGVEPVVLPFPQQEAALEQGSIDAACTVNPFYSSIIANKAIGSTVIAEGMLADEKEPVINDVIFATDDYLAANREALKKFAAVTDQARKDMLADRAKEEAAAVEFLGLTPEAAKTFTLPIVRQDMKIDTADVQKLLDSMHKTGMLPDAAKAEDMVDSLAN</sequence>
<dbReference type="EMBL" id="WUEY01000021">
    <property type="protein sequence ID" value="NEI73694.1"/>
    <property type="molecule type" value="Genomic_DNA"/>
</dbReference>
<dbReference type="SUPFAM" id="SSF53850">
    <property type="entry name" value="Periplasmic binding protein-like II"/>
    <property type="match status" value="1"/>
</dbReference>
<feature type="domain" description="SsuA/THI5-like" evidence="4">
    <location>
        <begin position="31"/>
        <end position="245"/>
    </location>
</feature>
<gene>
    <name evidence="5" type="ORF">GR212_29510</name>
</gene>
<evidence type="ECO:0000256" key="2">
    <source>
        <dbReference type="ARBA" id="ARBA00010742"/>
    </source>
</evidence>
<evidence type="ECO:0000313" key="6">
    <source>
        <dbReference type="Proteomes" id="UP000483035"/>
    </source>
</evidence>
<comment type="caution">
    <text evidence="5">The sequence shown here is derived from an EMBL/GenBank/DDBJ whole genome shotgun (WGS) entry which is preliminary data.</text>
</comment>
<dbReference type="Gene3D" id="3.40.190.10">
    <property type="entry name" value="Periplasmic binding protein-like II"/>
    <property type="match status" value="2"/>
</dbReference>
<evidence type="ECO:0000313" key="5">
    <source>
        <dbReference type="EMBL" id="NEI73694.1"/>
    </source>
</evidence>
<name>A0A6L9UDJ3_9HYPH</name>
<dbReference type="AlphaFoldDB" id="A0A6L9UDJ3"/>
<dbReference type="PANTHER" id="PTHR30024">
    <property type="entry name" value="ALIPHATIC SULFONATES-BINDING PROTEIN-RELATED"/>
    <property type="match status" value="1"/>
</dbReference>
<accession>A0A6L9UDJ3</accession>
<evidence type="ECO:0000259" key="4">
    <source>
        <dbReference type="Pfam" id="PF09084"/>
    </source>
</evidence>
<reference evidence="5 6" key="1">
    <citation type="submission" date="2019-12" db="EMBL/GenBank/DDBJ databases">
        <title>Rhizobium genotypes associated with high levels of biological nitrogen fixation by grain legumes in a temperate-maritime cropping system.</title>
        <authorList>
            <person name="Maluk M."/>
            <person name="Francesc Ferrando Molina F."/>
            <person name="Lopez Del Egido L."/>
            <person name="Lafos M."/>
            <person name="Langarica-Fuentes A."/>
            <person name="Gebre Yohannes G."/>
            <person name="Young M.W."/>
            <person name="Martin P."/>
            <person name="Gantlett R."/>
            <person name="Kenicer G."/>
            <person name="Hawes C."/>
            <person name="Begg G.S."/>
            <person name="Quilliam R.S."/>
            <person name="Squire G.R."/>
            <person name="Poole P.S."/>
            <person name="Young P.W."/>
            <person name="Iannetta P.M."/>
            <person name="James E.K."/>
        </authorList>
    </citation>
    <scope>NUCLEOTIDE SEQUENCE [LARGE SCALE GENOMIC DNA]</scope>
    <source>
        <strain evidence="5 6">JHI1118</strain>
    </source>
</reference>
<dbReference type="PANTHER" id="PTHR30024:SF47">
    <property type="entry name" value="TAURINE-BINDING PERIPLASMIC PROTEIN"/>
    <property type="match status" value="1"/>
</dbReference>
<dbReference type="GO" id="GO:0042597">
    <property type="term" value="C:periplasmic space"/>
    <property type="evidence" value="ECO:0007669"/>
    <property type="project" value="UniProtKB-SubCell"/>
</dbReference>